<dbReference type="RefSeq" id="WP_183683612.1">
    <property type="nucleotide sequence ID" value="NZ_JACHHH010000004.1"/>
</dbReference>
<feature type="domain" description="SIS" evidence="1">
    <location>
        <begin position="41"/>
        <end position="223"/>
    </location>
</feature>
<dbReference type="InterPro" id="IPR001347">
    <property type="entry name" value="SIS_dom"/>
</dbReference>
<comment type="caution">
    <text evidence="2">The sequence shown here is derived from an EMBL/GenBank/DDBJ whole genome shotgun (WGS) entry which is preliminary data.</text>
</comment>
<dbReference type="GeneID" id="85014598"/>
<organism evidence="2 3">
    <name type="scientific">Oribacterium sinus</name>
    <dbReference type="NCBI Taxonomy" id="237576"/>
    <lineage>
        <taxon>Bacteria</taxon>
        <taxon>Bacillati</taxon>
        <taxon>Bacillota</taxon>
        <taxon>Clostridia</taxon>
        <taxon>Lachnospirales</taxon>
        <taxon>Lachnospiraceae</taxon>
        <taxon>Oribacterium</taxon>
    </lineage>
</organism>
<dbReference type="Pfam" id="PF13580">
    <property type="entry name" value="SIS_2"/>
    <property type="match status" value="1"/>
</dbReference>
<keyword evidence="2" id="KW-0413">Isomerase</keyword>
<proteinExistence type="predicted"/>
<dbReference type="GO" id="GO:0016853">
    <property type="term" value="F:isomerase activity"/>
    <property type="evidence" value="ECO:0007669"/>
    <property type="project" value="UniProtKB-KW"/>
</dbReference>
<dbReference type="InterPro" id="IPR050099">
    <property type="entry name" value="SIS_GmhA/DiaA_subfam"/>
</dbReference>
<evidence type="ECO:0000313" key="2">
    <source>
        <dbReference type="EMBL" id="MBB6041074.1"/>
    </source>
</evidence>
<dbReference type="AlphaFoldDB" id="A0A7W9W2M7"/>
<dbReference type="CDD" id="cd05006">
    <property type="entry name" value="SIS_GmhA"/>
    <property type="match status" value="1"/>
</dbReference>
<dbReference type="EMBL" id="JACHHH010000004">
    <property type="protein sequence ID" value="MBB6041074.1"/>
    <property type="molecule type" value="Genomic_DNA"/>
</dbReference>
<dbReference type="SUPFAM" id="SSF53697">
    <property type="entry name" value="SIS domain"/>
    <property type="match status" value="1"/>
</dbReference>
<evidence type="ECO:0000259" key="1">
    <source>
        <dbReference type="PROSITE" id="PS51464"/>
    </source>
</evidence>
<dbReference type="GO" id="GO:1901135">
    <property type="term" value="P:carbohydrate derivative metabolic process"/>
    <property type="evidence" value="ECO:0007669"/>
    <property type="project" value="InterPro"/>
</dbReference>
<name>A0A7W9W2M7_9FIRM</name>
<dbReference type="InterPro" id="IPR046348">
    <property type="entry name" value="SIS_dom_sf"/>
</dbReference>
<dbReference type="Gene3D" id="3.40.50.10490">
    <property type="entry name" value="Glucose-6-phosphate isomerase like protein, domain 1"/>
    <property type="match status" value="1"/>
</dbReference>
<dbReference type="PANTHER" id="PTHR30390">
    <property type="entry name" value="SEDOHEPTULOSE 7-PHOSPHATE ISOMERASE / DNAA INITIATOR-ASSOCIATING FACTOR FOR REPLICATION INITIATION"/>
    <property type="match status" value="1"/>
</dbReference>
<sequence length="224" mass="24823">MAIEIKNKKEEQAREELTLLIQRYPVLSGIEENIWQAFTMMRDSYDKGGKLLLCGNGGSSADTDHIVGELMKAFCSKRPLAPELLSNVKKLFGEEEASYFEKHLEQGLPAISFSSQTALHTAFSNDQDETLFYAQCLLGYGRPEDLLFCISTSGNAKNVSYALKLAKAMGIPSILLTGKDGGKGRAIADLSLIAPSNETYQIQELHLPIYHALCLMLERYFFAA</sequence>
<dbReference type="EC" id="5.3.1.28" evidence="2"/>
<dbReference type="InterPro" id="IPR035461">
    <property type="entry name" value="GmhA/DiaA"/>
</dbReference>
<dbReference type="GO" id="GO:0097367">
    <property type="term" value="F:carbohydrate derivative binding"/>
    <property type="evidence" value="ECO:0007669"/>
    <property type="project" value="InterPro"/>
</dbReference>
<dbReference type="PROSITE" id="PS51464">
    <property type="entry name" value="SIS"/>
    <property type="match status" value="1"/>
</dbReference>
<reference evidence="2 3" key="1">
    <citation type="submission" date="2020-08" db="EMBL/GenBank/DDBJ databases">
        <title>Genomic Encyclopedia of Type Strains, Phase IV (KMG-IV): sequencing the most valuable type-strain genomes for metagenomic binning, comparative biology and taxonomic classification.</title>
        <authorList>
            <person name="Goeker M."/>
        </authorList>
    </citation>
    <scope>NUCLEOTIDE SEQUENCE [LARGE SCALE GENOMIC DNA]</scope>
    <source>
        <strain evidence="2 3">DSM 17245</strain>
    </source>
</reference>
<gene>
    <name evidence="2" type="ORF">HNQ46_001046</name>
</gene>
<evidence type="ECO:0000313" key="3">
    <source>
        <dbReference type="Proteomes" id="UP000522163"/>
    </source>
</evidence>
<protein>
    <submittedName>
        <fullName evidence="2">D-sedoheptulose 7-phosphate isomerase</fullName>
        <ecNumber evidence="2">5.3.1.28</ecNumber>
    </submittedName>
</protein>
<dbReference type="Proteomes" id="UP000522163">
    <property type="component" value="Unassembled WGS sequence"/>
</dbReference>
<accession>A0A7W9W2M7</accession>
<dbReference type="Pfam" id="PF01380">
    <property type="entry name" value="SIS"/>
    <property type="match status" value="1"/>
</dbReference>